<reference evidence="3" key="1">
    <citation type="submission" date="2023-08" db="EMBL/GenBank/DDBJ databases">
        <authorList>
            <person name="Chen Y."/>
            <person name="Shah S."/>
            <person name="Dougan E. K."/>
            <person name="Thang M."/>
            <person name="Chan C."/>
        </authorList>
    </citation>
    <scope>NUCLEOTIDE SEQUENCE</scope>
</reference>
<dbReference type="InterPro" id="IPR027417">
    <property type="entry name" value="P-loop_NTPase"/>
</dbReference>
<dbReference type="PANTHER" id="PTHR10887:SF495">
    <property type="entry name" value="HELICASE SENATAXIN ISOFORM X1-RELATED"/>
    <property type="match status" value="1"/>
</dbReference>
<evidence type="ECO:0000313" key="3">
    <source>
        <dbReference type="EMBL" id="CAJ1371366.1"/>
    </source>
</evidence>
<dbReference type="Gene3D" id="3.40.50.300">
    <property type="entry name" value="P-loop containing nucleotide triphosphate hydrolases"/>
    <property type="match status" value="2"/>
</dbReference>
<name>A0AA36HLH1_9DINO</name>
<dbReference type="AlphaFoldDB" id="A0AA36HLH1"/>
<dbReference type="InterPro" id="IPR041677">
    <property type="entry name" value="DNA2/NAM7_AAA_11"/>
</dbReference>
<protein>
    <submittedName>
        <fullName evidence="3">Uncharacterized protein</fullName>
    </submittedName>
</protein>
<dbReference type="Pfam" id="PF13086">
    <property type="entry name" value="AAA_11"/>
    <property type="match status" value="1"/>
</dbReference>
<evidence type="ECO:0000259" key="2">
    <source>
        <dbReference type="Pfam" id="PF13087"/>
    </source>
</evidence>
<dbReference type="Pfam" id="PF13087">
    <property type="entry name" value="AAA_12"/>
    <property type="match status" value="1"/>
</dbReference>
<accession>A0AA36HLH1</accession>
<dbReference type="GO" id="GO:0004386">
    <property type="term" value="F:helicase activity"/>
    <property type="evidence" value="ECO:0007669"/>
    <property type="project" value="InterPro"/>
</dbReference>
<evidence type="ECO:0000259" key="1">
    <source>
        <dbReference type="Pfam" id="PF13086"/>
    </source>
</evidence>
<keyword evidence="4" id="KW-1185">Reference proteome</keyword>
<comment type="caution">
    <text evidence="3">The sequence shown here is derived from an EMBL/GenBank/DDBJ whole genome shotgun (WGS) entry which is preliminary data.</text>
</comment>
<feature type="domain" description="DNA2/NAM7 helicase-like C-terminal" evidence="2">
    <location>
        <begin position="76"/>
        <end position="179"/>
    </location>
</feature>
<proteinExistence type="predicted"/>
<gene>
    <name evidence="3" type="ORF">EVOR1521_LOCUS1678</name>
</gene>
<organism evidence="3 4">
    <name type="scientific">Effrenium voratum</name>
    <dbReference type="NCBI Taxonomy" id="2562239"/>
    <lineage>
        <taxon>Eukaryota</taxon>
        <taxon>Sar</taxon>
        <taxon>Alveolata</taxon>
        <taxon>Dinophyceae</taxon>
        <taxon>Suessiales</taxon>
        <taxon>Symbiodiniaceae</taxon>
        <taxon>Effrenium</taxon>
    </lineage>
</organism>
<dbReference type="SUPFAM" id="SSF52540">
    <property type="entry name" value="P-loop containing nucleoside triphosphate hydrolases"/>
    <property type="match status" value="1"/>
</dbReference>
<feature type="domain" description="DNA2/NAM7 helicase helicase" evidence="1">
    <location>
        <begin position="2"/>
        <end position="69"/>
    </location>
</feature>
<dbReference type="EMBL" id="CAUJNA010000070">
    <property type="protein sequence ID" value="CAJ1371366.1"/>
    <property type="molecule type" value="Genomic_DNA"/>
</dbReference>
<sequence length="190" mass="21558">MKSAKLLFSTLSISGNREMVGFSEDFDSVVIDEASQGVELSTLVPLKLGCRRLILVGDPEQLPATCFSEIAKLHNYDRSLFQRLQQTQYKVNMLNTQYRMHPAISAFPSANFYNGNLLDFLDAEAYEKQFPTAWSKIPALGPVAFFNLKGTMEVEAKSFVNVEEADFIINFYRCLTRLYRGQETGKRSSR</sequence>
<dbReference type="PANTHER" id="PTHR10887">
    <property type="entry name" value="DNA2/NAM7 HELICASE FAMILY"/>
    <property type="match status" value="1"/>
</dbReference>
<dbReference type="InterPro" id="IPR041679">
    <property type="entry name" value="DNA2/NAM7-like_C"/>
</dbReference>
<dbReference type="Proteomes" id="UP001178507">
    <property type="component" value="Unassembled WGS sequence"/>
</dbReference>
<dbReference type="InterPro" id="IPR045055">
    <property type="entry name" value="DNA2/NAM7-like"/>
</dbReference>
<evidence type="ECO:0000313" key="4">
    <source>
        <dbReference type="Proteomes" id="UP001178507"/>
    </source>
</evidence>